<sequence length="314" mass="33364">MTDSVPLIDAATIERLTPMPALIAALRAAFADGTYQSPPRYAKDLSKTSSLLVMPSWSEGARLGVKIVNVDRVARPSVRSSYVLMDRATARPLAILDGATLTRRRTAAASVLAATFLARPDSRRLLLIGTGAMIPALIEAYASAFPIEKIFIWGRDPENASAAVTQARAKDFQAEAITDISAALANVDIVSAATLATSPLIMGEALRPGMHVDLIGAFRPEMCEADGVAFARSRVFVDTYAGAMDEAGDLLQAIASGHFNEEAIAGDLASLCQERNAGRGADRDAITLFKSVGAALEDLAAAEVVFERWQEDRA</sequence>
<gene>
    <name evidence="1" type="ORF">ACFPN2_07040</name>
</gene>
<evidence type="ECO:0000313" key="2">
    <source>
        <dbReference type="Proteomes" id="UP001595904"/>
    </source>
</evidence>
<protein>
    <submittedName>
        <fullName evidence="1">Ornithine cyclodeaminase family protein</fullName>
    </submittedName>
</protein>
<evidence type="ECO:0000313" key="1">
    <source>
        <dbReference type="EMBL" id="MFC4308833.1"/>
    </source>
</evidence>
<dbReference type="RefSeq" id="WP_380595913.1">
    <property type="nucleotide sequence ID" value="NZ_JBHSDU010000003.1"/>
</dbReference>
<dbReference type="PIRSF" id="PIRSF001439">
    <property type="entry name" value="CryM"/>
    <property type="match status" value="1"/>
</dbReference>
<reference evidence="2" key="1">
    <citation type="journal article" date="2019" name="Int. J. Syst. Evol. Microbiol.">
        <title>The Global Catalogue of Microorganisms (GCM) 10K type strain sequencing project: providing services to taxonomists for standard genome sequencing and annotation.</title>
        <authorList>
            <consortium name="The Broad Institute Genomics Platform"/>
            <consortium name="The Broad Institute Genome Sequencing Center for Infectious Disease"/>
            <person name="Wu L."/>
            <person name="Ma J."/>
        </authorList>
    </citation>
    <scope>NUCLEOTIDE SEQUENCE [LARGE SCALE GENOMIC DNA]</scope>
    <source>
        <strain evidence="2">CGMCC 1.10759</strain>
    </source>
</reference>
<dbReference type="InterPro" id="IPR023401">
    <property type="entry name" value="ODC_N"/>
</dbReference>
<dbReference type="Proteomes" id="UP001595904">
    <property type="component" value="Unassembled WGS sequence"/>
</dbReference>
<comment type="caution">
    <text evidence="1">The sequence shown here is derived from an EMBL/GenBank/DDBJ whole genome shotgun (WGS) entry which is preliminary data.</text>
</comment>
<dbReference type="SUPFAM" id="SSF51735">
    <property type="entry name" value="NAD(P)-binding Rossmann-fold domains"/>
    <property type="match status" value="1"/>
</dbReference>
<accession>A0ABV8SML1</accession>
<dbReference type="Pfam" id="PF02423">
    <property type="entry name" value="OCD_Mu_crystall"/>
    <property type="match status" value="1"/>
</dbReference>
<dbReference type="Gene3D" id="3.30.1780.10">
    <property type="entry name" value="ornithine cyclodeaminase, domain 1"/>
    <property type="match status" value="1"/>
</dbReference>
<dbReference type="EMBL" id="JBHSDU010000003">
    <property type="protein sequence ID" value="MFC4308833.1"/>
    <property type="molecule type" value="Genomic_DNA"/>
</dbReference>
<dbReference type="InterPro" id="IPR036291">
    <property type="entry name" value="NAD(P)-bd_dom_sf"/>
</dbReference>
<dbReference type="NCBIfam" id="NF004793">
    <property type="entry name" value="PRK06141.1"/>
    <property type="match status" value="1"/>
</dbReference>
<dbReference type="PANTHER" id="PTHR13812:SF19">
    <property type="entry name" value="KETIMINE REDUCTASE MU-CRYSTALLIN"/>
    <property type="match status" value="1"/>
</dbReference>
<dbReference type="InterPro" id="IPR003462">
    <property type="entry name" value="ODC_Mu_crystall"/>
</dbReference>
<organism evidence="1 2">
    <name type="scientific">Steroidobacter flavus</name>
    <dbReference type="NCBI Taxonomy" id="1842136"/>
    <lineage>
        <taxon>Bacteria</taxon>
        <taxon>Pseudomonadati</taxon>
        <taxon>Pseudomonadota</taxon>
        <taxon>Gammaproteobacteria</taxon>
        <taxon>Steroidobacterales</taxon>
        <taxon>Steroidobacteraceae</taxon>
        <taxon>Steroidobacter</taxon>
    </lineage>
</organism>
<proteinExistence type="predicted"/>
<name>A0ABV8SML1_9GAMM</name>
<keyword evidence="2" id="KW-1185">Reference proteome</keyword>
<dbReference type="PANTHER" id="PTHR13812">
    <property type="entry name" value="KETIMINE REDUCTASE MU-CRYSTALLIN"/>
    <property type="match status" value="1"/>
</dbReference>
<dbReference type="Gene3D" id="3.40.50.720">
    <property type="entry name" value="NAD(P)-binding Rossmann-like Domain"/>
    <property type="match status" value="1"/>
</dbReference>